<keyword evidence="7 10" id="KW-0472">Membrane</keyword>
<dbReference type="RefSeq" id="WP_014553116.1">
    <property type="nucleotide sequence ID" value="NC_017455.1"/>
</dbReference>
<dbReference type="GO" id="GO:0015344">
    <property type="term" value="F:siderophore uptake transmembrane transporter activity"/>
    <property type="evidence" value="ECO:0007669"/>
    <property type="project" value="TreeGrafter"/>
</dbReference>
<evidence type="ECO:0000256" key="2">
    <source>
        <dbReference type="ARBA" id="ARBA00022448"/>
    </source>
</evidence>
<keyword evidence="2 10" id="KW-0813">Transport</keyword>
<dbReference type="Pfam" id="PF07715">
    <property type="entry name" value="Plug"/>
    <property type="match status" value="1"/>
</dbReference>
<keyword evidence="6 11" id="KW-0798">TonB box</keyword>
<evidence type="ECO:0000256" key="4">
    <source>
        <dbReference type="ARBA" id="ARBA00022692"/>
    </source>
</evidence>
<dbReference type="InterPro" id="IPR010916">
    <property type="entry name" value="TonB_box_CS"/>
</dbReference>
<evidence type="ECO:0000256" key="10">
    <source>
        <dbReference type="PROSITE-ProRule" id="PRU01360"/>
    </source>
</evidence>
<dbReference type="SUPFAM" id="SSF56935">
    <property type="entry name" value="Porins"/>
    <property type="match status" value="1"/>
</dbReference>
<dbReference type="PANTHER" id="PTHR30069">
    <property type="entry name" value="TONB-DEPENDENT OUTER MEMBRANE RECEPTOR"/>
    <property type="match status" value="1"/>
</dbReference>
<evidence type="ECO:0000313" key="15">
    <source>
        <dbReference type="EMBL" id="ADO77083.1"/>
    </source>
</evidence>
<dbReference type="HOGENOM" id="CLU_008287_18_0_9"/>
<dbReference type="CDD" id="cd01347">
    <property type="entry name" value="ligand_gated_channel"/>
    <property type="match status" value="1"/>
</dbReference>
<feature type="chain" id="PRO_5003168792" evidence="12">
    <location>
        <begin position="23"/>
        <end position="598"/>
    </location>
</feature>
<dbReference type="InterPro" id="IPR000531">
    <property type="entry name" value="Beta-barrel_TonB"/>
</dbReference>
<evidence type="ECO:0000256" key="12">
    <source>
        <dbReference type="SAM" id="SignalP"/>
    </source>
</evidence>
<evidence type="ECO:0000256" key="7">
    <source>
        <dbReference type="ARBA" id="ARBA00023136"/>
    </source>
</evidence>
<name>E3DRP2_HALPG</name>
<dbReference type="AlphaFoldDB" id="E3DRP2"/>
<keyword evidence="4 10" id="KW-0812">Transmembrane</keyword>
<evidence type="ECO:0000256" key="9">
    <source>
        <dbReference type="ARBA" id="ARBA00023237"/>
    </source>
</evidence>
<evidence type="ECO:0000256" key="6">
    <source>
        <dbReference type="ARBA" id="ARBA00023077"/>
    </source>
</evidence>
<evidence type="ECO:0000256" key="11">
    <source>
        <dbReference type="RuleBase" id="RU003357"/>
    </source>
</evidence>
<evidence type="ECO:0000259" key="14">
    <source>
        <dbReference type="Pfam" id="PF07715"/>
    </source>
</evidence>
<dbReference type="Gene3D" id="2.170.130.10">
    <property type="entry name" value="TonB-dependent receptor, plug domain"/>
    <property type="match status" value="1"/>
</dbReference>
<feature type="domain" description="TonB-dependent receptor plug" evidence="14">
    <location>
        <begin position="43"/>
        <end position="149"/>
    </location>
</feature>
<sequence>MFKKSVLVMLAALLIFSVTVSAQEEVLDLEEVVVTASRYEESIMDTPVSIEVIDEEEIEESNAQNVAELISSIAGVQITNYGGPAGSKTINIRGSDSNQVLVLIDGQSINTKMIGDVDLGQILISNVKRVEVLKGPASAIYGANALGGVVNIITKNGSDNEGLKLDLGIGSFNTYKTALNYGLVFDKSEVLITAETLNSDGFRDNPDNSGLDQYNISTKINYDLNQYDEFVFDIIYNNSDKEVPGKDKDGWRTPNAKQEDIMENYRITYNREKENYDLKSFLYYNDQETNYINPDSNTDNIHKKKKIGFDLSNTLFYKNNTLTYGFEIVNNELDSSQLPEIYDATNKAVFLENSYTKINNLKINTGIRYDDNEDYGSETNPRVSLLYSINNNNNIFASYGEAYRAPTFDELYWDESWLKGNPDLEPEKSKNYEIGIKSRLNNSKLEVVLFKNEIENEIIGYPNPTYKNIKESETDGLELSLSKNITDNLTLGYSHTYLDSRNVKTNKLLKDQYYNDISLAYRPKNYLVKFNVSHVGGRVEDLDNYTVCDLNFSKNIKVTERDYKVKLAVNNLFDQDYQVNDGYPMPGRNFMLNLSTKF</sequence>
<organism evidence="15 16">
    <name type="scientific">Halanaerobium praevalens (strain ATCC 33744 / DSM 2228 / GSL)</name>
    <dbReference type="NCBI Taxonomy" id="572479"/>
    <lineage>
        <taxon>Bacteria</taxon>
        <taxon>Bacillati</taxon>
        <taxon>Bacillota</taxon>
        <taxon>Clostridia</taxon>
        <taxon>Halanaerobiales</taxon>
        <taxon>Halanaerobiaceae</taxon>
        <taxon>Halanaerobium</taxon>
    </lineage>
</organism>
<dbReference type="PROSITE" id="PS52016">
    <property type="entry name" value="TONB_DEPENDENT_REC_3"/>
    <property type="match status" value="1"/>
</dbReference>
<evidence type="ECO:0000256" key="8">
    <source>
        <dbReference type="ARBA" id="ARBA00023170"/>
    </source>
</evidence>
<dbReference type="InterPro" id="IPR012910">
    <property type="entry name" value="Plug_dom"/>
</dbReference>
<dbReference type="KEGG" id="hpk:Hprae_0929"/>
<proteinExistence type="inferred from homology"/>
<dbReference type="Proteomes" id="UP000006866">
    <property type="component" value="Chromosome"/>
</dbReference>
<dbReference type="InterPro" id="IPR039426">
    <property type="entry name" value="TonB-dep_rcpt-like"/>
</dbReference>
<evidence type="ECO:0000259" key="13">
    <source>
        <dbReference type="Pfam" id="PF00593"/>
    </source>
</evidence>
<dbReference type="EMBL" id="CP002175">
    <property type="protein sequence ID" value="ADO77083.1"/>
    <property type="molecule type" value="Genomic_DNA"/>
</dbReference>
<dbReference type="Gene3D" id="2.40.170.20">
    <property type="entry name" value="TonB-dependent receptor, beta-barrel domain"/>
    <property type="match status" value="1"/>
</dbReference>
<keyword evidence="3 10" id="KW-1134">Transmembrane beta strand</keyword>
<accession>E3DRP2</accession>
<comment type="similarity">
    <text evidence="10 11">Belongs to the TonB-dependent receptor family.</text>
</comment>
<dbReference type="GO" id="GO:0009279">
    <property type="term" value="C:cell outer membrane"/>
    <property type="evidence" value="ECO:0007669"/>
    <property type="project" value="UniProtKB-SubCell"/>
</dbReference>
<dbReference type="OrthoDB" id="337377at2"/>
<dbReference type="Pfam" id="PF00593">
    <property type="entry name" value="TonB_dep_Rec_b-barrel"/>
    <property type="match status" value="1"/>
</dbReference>
<dbReference type="STRING" id="572479.Hprae_0929"/>
<dbReference type="InterPro" id="IPR036942">
    <property type="entry name" value="Beta-barrel_TonB_sf"/>
</dbReference>
<reference evidence="15 16" key="2">
    <citation type="journal article" date="2011" name="Stand. Genomic Sci.">
        <title>Complete genome sequence of the extremely halophilic Halanaerobium praevalens type strain (GSL).</title>
        <authorList>
            <person name="Ivanova N."/>
            <person name="Sikorski J."/>
            <person name="Chertkov O."/>
            <person name="Nolan M."/>
            <person name="Lucas S."/>
            <person name="Hammon N."/>
            <person name="Deshpande S."/>
            <person name="Cheng J.F."/>
            <person name="Tapia R."/>
            <person name="Han C."/>
            <person name="Goodwin L."/>
            <person name="Pitluck S."/>
            <person name="Huntemann M."/>
            <person name="Liolios K."/>
            <person name="Pagani I."/>
            <person name="Mavromatis K."/>
            <person name="Ovchinikova G."/>
            <person name="Pati A."/>
            <person name="Chen A."/>
            <person name="Palaniappan K."/>
            <person name="Land M."/>
            <person name="Hauser L."/>
            <person name="Brambilla E.M."/>
            <person name="Kannan K.P."/>
            <person name="Rohde M."/>
            <person name="Tindall B.J."/>
            <person name="Goker M."/>
            <person name="Detter J.C."/>
            <person name="Woyke T."/>
            <person name="Bristow J."/>
            <person name="Eisen J.A."/>
            <person name="Markowitz V."/>
            <person name="Hugenholtz P."/>
            <person name="Kyrpides N.C."/>
            <person name="Klenk H.P."/>
            <person name="Lapidus A."/>
        </authorList>
    </citation>
    <scope>NUCLEOTIDE SEQUENCE [LARGE SCALE GENOMIC DNA]</scope>
    <source>
        <strain evidence="16">ATCC 33744 / DSM 2228 / GSL</strain>
    </source>
</reference>
<keyword evidence="9 10" id="KW-0998">Cell outer membrane</keyword>
<comment type="subcellular location">
    <subcellularLocation>
        <location evidence="1 10">Cell outer membrane</location>
        <topology evidence="1 10">Multi-pass membrane protein</topology>
    </subcellularLocation>
</comment>
<keyword evidence="16" id="KW-1185">Reference proteome</keyword>
<feature type="domain" description="TonB-dependent receptor-like beta-barrel" evidence="13">
    <location>
        <begin position="203"/>
        <end position="572"/>
    </location>
</feature>
<dbReference type="eggNOG" id="COG4206">
    <property type="taxonomic scope" value="Bacteria"/>
</dbReference>
<evidence type="ECO:0000256" key="1">
    <source>
        <dbReference type="ARBA" id="ARBA00004571"/>
    </source>
</evidence>
<reference evidence="16" key="1">
    <citation type="submission" date="2010-10" db="EMBL/GenBank/DDBJ databases">
        <title>The complete genome of Halanaerobium praevalens DSM 2228.</title>
        <authorList>
            <consortium name="US DOE Joint Genome Institute (JGI-PGF)"/>
            <person name="Lucas S."/>
            <person name="Copeland A."/>
            <person name="Lapidus A."/>
            <person name="Glavina del Rio T."/>
            <person name="Dalin E."/>
            <person name="Tice H."/>
            <person name="Bruce D."/>
            <person name="Goodwin L."/>
            <person name="Pitluck S."/>
            <person name="Kyrpides N."/>
            <person name="Mavromatis K."/>
            <person name="Ivanova N."/>
            <person name="Ovchinnikova G."/>
            <person name="Chertkov O."/>
            <person name="Detter J.C."/>
            <person name="Han C."/>
            <person name="Larimer F."/>
            <person name="Land M."/>
            <person name="Hauser L."/>
            <person name="Markowitz V."/>
            <person name="Cheng J.-F."/>
            <person name="Hugenholtz P."/>
            <person name="Woyke T."/>
            <person name="Wu D."/>
            <person name="Tindall B."/>
            <person name="Pomrenke H.G."/>
            <person name="Brambilla E."/>
            <person name="Klenk H.-P."/>
            <person name="Eisen J.A."/>
        </authorList>
    </citation>
    <scope>NUCLEOTIDE SEQUENCE [LARGE SCALE GENOMIC DNA]</scope>
    <source>
        <strain evidence="16">ATCC 33744 / DSM 2228 / GSL</strain>
    </source>
</reference>
<protein>
    <submittedName>
        <fullName evidence="15">TonB-dependent receptor</fullName>
    </submittedName>
</protein>
<dbReference type="PANTHER" id="PTHR30069:SF29">
    <property type="entry name" value="HEMOGLOBIN AND HEMOGLOBIN-HAPTOGLOBIN-BINDING PROTEIN 1-RELATED"/>
    <property type="match status" value="1"/>
</dbReference>
<dbReference type="PATRIC" id="fig|572479.3.peg.938"/>
<dbReference type="InterPro" id="IPR037066">
    <property type="entry name" value="Plug_dom_sf"/>
</dbReference>
<dbReference type="GO" id="GO:0044718">
    <property type="term" value="P:siderophore transmembrane transport"/>
    <property type="evidence" value="ECO:0007669"/>
    <property type="project" value="TreeGrafter"/>
</dbReference>
<feature type="signal peptide" evidence="12">
    <location>
        <begin position="1"/>
        <end position="22"/>
    </location>
</feature>
<evidence type="ECO:0000256" key="5">
    <source>
        <dbReference type="ARBA" id="ARBA00022729"/>
    </source>
</evidence>
<evidence type="ECO:0000313" key="16">
    <source>
        <dbReference type="Proteomes" id="UP000006866"/>
    </source>
</evidence>
<dbReference type="PROSITE" id="PS00430">
    <property type="entry name" value="TONB_DEPENDENT_REC_1"/>
    <property type="match status" value="1"/>
</dbReference>
<keyword evidence="8 15" id="KW-0675">Receptor</keyword>
<evidence type="ECO:0000256" key="3">
    <source>
        <dbReference type="ARBA" id="ARBA00022452"/>
    </source>
</evidence>
<gene>
    <name evidence="15" type="ordered locus">Hprae_0929</name>
</gene>
<keyword evidence="5 12" id="KW-0732">Signal</keyword>